<name>A0A939PHR1_9ACTN</name>
<dbReference type="RefSeq" id="WP_208257887.1">
    <property type="nucleotide sequence ID" value="NZ_JAGEOJ010000009.1"/>
</dbReference>
<keyword evidence="1" id="KW-0812">Transmembrane</keyword>
<dbReference type="EMBL" id="JAGEOJ010000009">
    <property type="protein sequence ID" value="MBO2450014.1"/>
    <property type="molecule type" value="Genomic_DNA"/>
</dbReference>
<evidence type="ECO:0000313" key="2">
    <source>
        <dbReference type="EMBL" id="MBO2450014.1"/>
    </source>
</evidence>
<keyword evidence="1" id="KW-0472">Membrane</keyword>
<organism evidence="2 3">
    <name type="scientific">Actinomadura barringtoniae</name>
    <dbReference type="NCBI Taxonomy" id="1427535"/>
    <lineage>
        <taxon>Bacteria</taxon>
        <taxon>Bacillati</taxon>
        <taxon>Actinomycetota</taxon>
        <taxon>Actinomycetes</taxon>
        <taxon>Streptosporangiales</taxon>
        <taxon>Thermomonosporaceae</taxon>
        <taxon>Actinomadura</taxon>
    </lineage>
</organism>
<proteinExistence type="predicted"/>
<keyword evidence="3" id="KW-1185">Reference proteome</keyword>
<comment type="caution">
    <text evidence="2">The sequence shown here is derived from an EMBL/GenBank/DDBJ whole genome shotgun (WGS) entry which is preliminary data.</text>
</comment>
<dbReference type="AlphaFoldDB" id="A0A939PHR1"/>
<feature type="transmembrane region" description="Helical" evidence="1">
    <location>
        <begin position="48"/>
        <end position="70"/>
    </location>
</feature>
<dbReference type="InterPro" id="IPR021401">
    <property type="entry name" value="DUF3040"/>
</dbReference>
<reference evidence="2" key="1">
    <citation type="submission" date="2021-03" db="EMBL/GenBank/DDBJ databases">
        <authorList>
            <person name="Kanchanasin P."/>
            <person name="Saeng-In P."/>
            <person name="Phongsopitanun W."/>
            <person name="Yuki M."/>
            <person name="Kudo T."/>
            <person name="Ohkuma M."/>
            <person name="Tanasupawat S."/>
        </authorList>
    </citation>
    <scope>NUCLEOTIDE SEQUENCE</scope>
    <source>
        <strain evidence="2">GKU 128</strain>
    </source>
</reference>
<dbReference type="Pfam" id="PF11239">
    <property type="entry name" value="DUF3040"/>
    <property type="match status" value="1"/>
</dbReference>
<sequence>MGLSVAETRKLNEIAALVAKDDPDYSRRMASFGGYEGSVLGLPARWTLVPVILAGALMVIGFFAATVIAANSAEGSGAADKAPAARLHR</sequence>
<dbReference type="Proteomes" id="UP000669179">
    <property type="component" value="Unassembled WGS sequence"/>
</dbReference>
<protein>
    <submittedName>
        <fullName evidence="2">DUF3040 domain-containing protein</fullName>
    </submittedName>
</protein>
<gene>
    <name evidence="2" type="ORF">J4573_23125</name>
</gene>
<keyword evidence="1" id="KW-1133">Transmembrane helix</keyword>
<evidence type="ECO:0000313" key="3">
    <source>
        <dbReference type="Proteomes" id="UP000669179"/>
    </source>
</evidence>
<accession>A0A939PHR1</accession>
<evidence type="ECO:0000256" key="1">
    <source>
        <dbReference type="SAM" id="Phobius"/>
    </source>
</evidence>